<evidence type="ECO:0000313" key="2">
    <source>
        <dbReference type="Proteomes" id="UP000053144"/>
    </source>
</evidence>
<name>A0A0L9U5J2_PHAAN</name>
<dbReference type="Gramene" id="KOM38031">
    <property type="protein sequence ID" value="KOM38031"/>
    <property type="gene ID" value="LR48_Vigan03g141300"/>
</dbReference>
<organism evidence="1 2">
    <name type="scientific">Phaseolus angularis</name>
    <name type="common">Azuki bean</name>
    <name type="synonym">Vigna angularis</name>
    <dbReference type="NCBI Taxonomy" id="3914"/>
    <lineage>
        <taxon>Eukaryota</taxon>
        <taxon>Viridiplantae</taxon>
        <taxon>Streptophyta</taxon>
        <taxon>Embryophyta</taxon>
        <taxon>Tracheophyta</taxon>
        <taxon>Spermatophyta</taxon>
        <taxon>Magnoliopsida</taxon>
        <taxon>eudicotyledons</taxon>
        <taxon>Gunneridae</taxon>
        <taxon>Pentapetalae</taxon>
        <taxon>rosids</taxon>
        <taxon>fabids</taxon>
        <taxon>Fabales</taxon>
        <taxon>Fabaceae</taxon>
        <taxon>Papilionoideae</taxon>
        <taxon>50 kb inversion clade</taxon>
        <taxon>NPAAA clade</taxon>
        <taxon>indigoferoid/millettioid clade</taxon>
        <taxon>Phaseoleae</taxon>
        <taxon>Vigna</taxon>
    </lineage>
</organism>
<proteinExistence type="predicted"/>
<sequence length="90" mass="10611">MKKADNEEKLVYQDSMHEINELYLGKPVKFKNRLWIKASTDGCYVIKRLLMNATEGHLLMDADEDEKDLHLLMDADEKDSHLLMDARRFK</sequence>
<gene>
    <name evidence="1" type="ORF">LR48_Vigan03g141300</name>
</gene>
<dbReference type="EMBL" id="CM003373">
    <property type="protein sequence ID" value="KOM38031.1"/>
    <property type="molecule type" value="Genomic_DNA"/>
</dbReference>
<accession>A0A0L9U5J2</accession>
<dbReference type="AlphaFoldDB" id="A0A0L9U5J2"/>
<reference evidence="2" key="1">
    <citation type="journal article" date="2015" name="Proc. Natl. Acad. Sci. U.S.A.">
        <title>Genome sequencing of adzuki bean (Vigna angularis) provides insight into high starch and low fat accumulation and domestication.</title>
        <authorList>
            <person name="Yang K."/>
            <person name="Tian Z."/>
            <person name="Chen C."/>
            <person name="Luo L."/>
            <person name="Zhao B."/>
            <person name="Wang Z."/>
            <person name="Yu L."/>
            <person name="Li Y."/>
            <person name="Sun Y."/>
            <person name="Li W."/>
            <person name="Chen Y."/>
            <person name="Li Y."/>
            <person name="Zhang Y."/>
            <person name="Ai D."/>
            <person name="Zhao J."/>
            <person name="Shang C."/>
            <person name="Ma Y."/>
            <person name="Wu B."/>
            <person name="Wang M."/>
            <person name="Gao L."/>
            <person name="Sun D."/>
            <person name="Zhang P."/>
            <person name="Guo F."/>
            <person name="Wang W."/>
            <person name="Li Y."/>
            <person name="Wang J."/>
            <person name="Varshney R.K."/>
            <person name="Wang J."/>
            <person name="Ling H.Q."/>
            <person name="Wan P."/>
        </authorList>
    </citation>
    <scope>NUCLEOTIDE SEQUENCE</scope>
    <source>
        <strain evidence="2">cv. Jingnong 6</strain>
    </source>
</reference>
<dbReference type="Proteomes" id="UP000053144">
    <property type="component" value="Chromosome 3"/>
</dbReference>
<evidence type="ECO:0000313" key="1">
    <source>
        <dbReference type="EMBL" id="KOM38031.1"/>
    </source>
</evidence>
<protein>
    <submittedName>
        <fullName evidence="1">Uncharacterized protein</fullName>
    </submittedName>
</protein>